<name>A6UP36_METVS</name>
<dbReference type="EMBL" id="CP000742">
    <property type="protein sequence ID" value="ABR54258.1"/>
    <property type="molecule type" value="Genomic_DNA"/>
</dbReference>
<dbReference type="GeneID" id="5325905"/>
<dbReference type="eggNOG" id="arCOG05026">
    <property type="taxonomic scope" value="Archaea"/>
</dbReference>
<dbReference type="RefSeq" id="WP_011972161.1">
    <property type="nucleotide sequence ID" value="NC_009634.1"/>
</dbReference>
<protein>
    <submittedName>
        <fullName evidence="1">Uncharacterized protein</fullName>
    </submittedName>
</protein>
<sequence>MDVYDILFLKCSEYEVLLNEKQIPLWMIKKENALNVNFDLPWNNLQDLAIYLYELKREQQKSKDLLKCNLEEILVGISYLPSKKSGSLLANESIGIDACLSYLSEFITARINCIYRYHYPMTVPVNKSLFDEVILKFPQKKDVKAKNKHDFEYIVSKLKNYDFKLQFKRN</sequence>
<organism evidence="1 2">
    <name type="scientific">Methanococcus vannielii (strain ATCC 35089 / DSM 1224 / JCM 13029 / OCM 148 / SB)</name>
    <dbReference type="NCBI Taxonomy" id="406327"/>
    <lineage>
        <taxon>Archaea</taxon>
        <taxon>Methanobacteriati</taxon>
        <taxon>Methanobacteriota</taxon>
        <taxon>Methanomada group</taxon>
        <taxon>Methanococci</taxon>
        <taxon>Methanococcales</taxon>
        <taxon>Methanococcaceae</taxon>
        <taxon>Methanococcus</taxon>
    </lineage>
</organism>
<evidence type="ECO:0000313" key="1">
    <source>
        <dbReference type="EMBL" id="ABR54258.1"/>
    </source>
</evidence>
<dbReference type="KEGG" id="mvn:Mevan_0349"/>
<dbReference type="AlphaFoldDB" id="A6UP36"/>
<dbReference type="HOGENOM" id="CLU_1590906_0_0_2"/>
<reference evidence="1" key="1">
    <citation type="submission" date="2007-06" db="EMBL/GenBank/DDBJ databases">
        <title>Complete sequence of Methanococcus vannielii SB.</title>
        <authorList>
            <consortium name="US DOE Joint Genome Institute"/>
            <person name="Copeland A."/>
            <person name="Lucas S."/>
            <person name="Lapidus A."/>
            <person name="Barry K."/>
            <person name="Glavina del Rio T."/>
            <person name="Dalin E."/>
            <person name="Tice H."/>
            <person name="Pitluck S."/>
            <person name="Chain P."/>
            <person name="Malfatti S."/>
            <person name="Shin M."/>
            <person name="Vergez L."/>
            <person name="Schmutz J."/>
            <person name="Larimer F."/>
            <person name="Land M."/>
            <person name="Hauser L."/>
            <person name="Kyrpides N."/>
            <person name="Anderson I."/>
            <person name="Sieprawska-Lupa M."/>
            <person name="Whitman W.B."/>
            <person name="Richardson P."/>
        </authorList>
    </citation>
    <scope>NUCLEOTIDE SEQUENCE [LARGE SCALE GENOMIC DNA]</scope>
    <source>
        <strain evidence="1">SB</strain>
    </source>
</reference>
<accession>A6UP36</accession>
<proteinExistence type="predicted"/>
<gene>
    <name evidence="1" type="ordered locus">Mevan_0349</name>
</gene>
<dbReference type="STRING" id="406327.Mevan_0349"/>
<keyword evidence="2" id="KW-1185">Reference proteome</keyword>
<dbReference type="OrthoDB" id="63593at2157"/>
<dbReference type="Proteomes" id="UP000001107">
    <property type="component" value="Chromosome"/>
</dbReference>
<evidence type="ECO:0000313" key="2">
    <source>
        <dbReference type="Proteomes" id="UP000001107"/>
    </source>
</evidence>